<dbReference type="PROSITE" id="PS00678">
    <property type="entry name" value="WD_REPEATS_1"/>
    <property type="match status" value="1"/>
</dbReference>
<feature type="non-terminal residue" evidence="5">
    <location>
        <position position="830"/>
    </location>
</feature>
<evidence type="ECO:0000256" key="3">
    <source>
        <dbReference type="PROSITE-ProRule" id="PRU00221"/>
    </source>
</evidence>
<dbReference type="EMBL" id="KN818535">
    <property type="protein sequence ID" value="KIL55299.1"/>
    <property type="molecule type" value="Genomic_DNA"/>
</dbReference>
<dbReference type="AlphaFoldDB" id="A0A0C2SMU3"/>
<evidence type="ECO:0000313" key="6">
    <source>
        <dbReference type="Proteomes" id="UP000054549"/>
    </source>
</evidence>
<gene>
    <name evidence="5" type="ORF">M378DRAFT_48519</name>
</gene>
<keyword evidence="2" id="KW-0677">Repeat</keyword>
<dbReference type="OrthoDB" id="2665487at2759"/>
<dbReference type="PANTHER" id="PTHR10039">
    <property type="entry name" value="AMELOGENIN"/>
    <property type="match status" value="1"/>
</dbReference>
<dbReference type="PROSITE" id="PS50294">
    <property type="entry name" value="WD_REPEATS_REGION"/>
    <property type="match status" value="1"/>
</dbReference>
<keyword evidence="6" id="KW-1185">Reference proteome</keyword>
<accession>A0A0C2SMU3</accession>
<evidence type="ECO:0000256" key="1">
    <source>
        <dbReference type="ARBA" id="ARBA00022574"/>
    </source>
</evidence>
<dbReference type="Gene3D" id="3.40.50.300">
    <property type="entry name" value="P-loop containing nucleotide triphosphate hydrolases"/>
    <property type="match status" value="1"/>
</dbReference>
<dbReference type="Proteomes" id="UP000054549">
    <property type="component" value="Unassembled WGS sequence"/>
</dbReference>
<feature type="domain" description="NACHT" evidence="4">
    <location>
        <begin position="51"/>
        <end position="198"/>
    </location>
</feature>
<dbReference type="InterPro" id="IPR036322">
    <property type="entry name" value="WD40_repeat_dom_sf"/>
</dbReference>
<evidence type="ECO:0000256" key="2">
    <source>
        <dbReference type="ARBA" id="ARBA00022737"/>
    </source>
</evidence>
<dbReference type="PROSITE" id="PS50082">
    <property type="entry name" value="WD_REPEATS_2"/>
    <property type="match status" value="2"/>
</dbReference>
<evidence type="ECO:0000259" key="4">
    <source>
        <dbReference type="PROSITE" id="PS50837"/>
    </source>
</evidence>
<feature type="repeat" description="WD" evidence="3">
    <location>
        <begin position="793"/>
        <end position="830"/>
    </location>
</feature>
<sequence>TQTQSIINLPRAEAVFDDYQTKKKSGPCFEGTRVALLREMAKWVTGLDESRMYVLSGLAGIGKSTVAYTIASRVHDLNLLGASFFFSRDDSDRKHAKKFFTTIAYQLCVYHETFAEAIGDVLQTQRGSAAITKSPQEQLQALIVEPLWSIIQPHAGPILIVVDALDECDEEDGLSVLIGLKQLVRALPSFKVILTTRPQPYLDRVFGSQDGHKNFRLQDIENKVVDGDIRLYLNHCLSLEQVQKYHPTRQWCASDKQIDSLVRAAGRLFIIASTAVRYVLDKVASNPGAQMQKLLRTFAQDCMPFKDLDEFYTVILRNVVPVDCDGDIVNRYQSVVGAIMFVQHPLPVTTLVHLIDVDLEEIRGVLLNLQSVILLGDDDIPRIYHKSFPDYITDSKRCKHGNLRIDPTICHMRITLRCFQIMEQYLKYNISGLGKPARFMSNEDGLAKDRITDEQLERNIPQQLRYACVYWANHLEVANIEDIDLMKELEQFANDHMLHWFEALSLIRKLDSAHRAIGVVLKVLKLTSSIFLHQLLLDALRFISKFYATIERSALHTYYSALPFTPTDSLLYRRYIKETSHNVFDIDGGPDKWDALVADLSHGKFVDVIKSSLDSTMFASLSSEMLKVWDAVTALHNVAFSADGSRFATLSMSGLKLWSFEDGKLVGTAWNTYHSLVAISTNGSLLATGYGSEVTLWSGNNGDPLPLVEVLHLDSHMWTMAFSLDDTLAIAADDGILLYNVKNGFFISKFSFTPSTALAFSPNSTRLAAGNINSAIYLWDIRDNLAKQPIAAHTRHPKKVTTLGWSSDGRRFASVSDDGTVNLWDGEDGT</sequence>
<dbReference type="InterPro" id="IPR015943">
    <property type="entry name" value="WD40/YVTN_repeat-like_dom_sf"/>
</dbReference>
<protein>
    <recommendedName>
        <fullName evidence="4">NACHT domain-containing protein</fullName>
    </recommendedName>
</protein>
<dbReference type="SUPFAM" id="SSF50978">
    <property type="entry name" value="WD40 repeat-like"/>
    <property type="match status" value="1"/>
</dbReference>
<proteinExistence type="predicted"/>
<dbReference type="InterPro" id="IPR001680">
    <property type="entry name" value="WD40_rpt"/>
</dbReference>
<evidence type="ECO:0000313" key="5">
    <source>
        <dbReference type="EMBL" id="KIL55299.1"/>
    </source>
</evidence>
<organism evidence="5 6">
    <name type="scientific">Amanita muscaria (strain Koide BX008)</name>
    <dbReference type="NCBI Taxonomy" id="946122"/>
    <lineage>
        <taxon>Eukaryota</taxon>
        <taxon>Fungi</taxon>
        <taxon>Dikarya</taxon>
        <taxon>Basidiomycota</taxon>
        <taxon>Agaricomycotina</taxon>
        <taxon>Agaricomycetes</taxon>
        <taxon>Agaricomycetidae</taxon>
        <taxon>Agaricales</taxon>
        <taxon>Pluteineae</taxon>
        <taxon>Amanitaceae</taxon>
        <taxon>Amanita</taxon>
    </lineage>
</organism>
<dbReference type="InParanoid" id="A0A0C2SMU3"/>
<dbReference type="SUPFAM" id="SSF52540">
    <property type="entry name" value="P-loop containing nucleoside triphosphate hydrolases"/>
    <property type="match status" value="1"/>
</dbReference>
<feature type="non-terminal residue" evidence="5">
    <location>
        <position position="1"/>
    </location>
</feature>
<dbReference type="Gene3D" id="2.130.10.10">
    <property type="entry name" value="YVTN repeat-like/Quinoprotein amine dehydrogenase"/>
    <property type="match status" value="2"/>
</dbReference>
<name>A0A0C2SMU3_AMAMK</name>
<dbReference type="Pfam" id="PF00400">
    <property type="entry name" value="WD40"/>
    <property type="match status" value="2"/>
</dbReference>
<keyword evidence="1 3" id="KW-0853">WD repeat</keyword>
<dbReference type="STRING" id="946122.A0A0C2SMU3"/>
<dbReference type="InterPro" id="IPR007111">
    <property type="entry name" value="NACHT_NTPase"/>
</dbReference>
<reference evidence="5 6" key="1">
    <citation type="submission" date="2014-04" db="EMBL/GenBank/DDBJ databases">
        <title>Evolutionary Origins and Diversification of the Mycorrhizal Mutualists.</title>
        <authorList>
            <consortium name="DOE Joint Genome Institute"/>
            <consortium name="Mycorrhizal Genomics Consortium"/>
            <person name="Kohler A."/>
            <person name="Kuo A."/>
            <person name="Nagy L.G."/>
            <person name="Floudas D."/>
            <person name="Copeland A."/>
            <person name="Barry K.W."/>
            <person name="Cichocki N."/>
            <person name="Veneault-Fourrey C."/>
            <person name="LaButti K."/>
            <person name="Lindquist E.A."/>
            <person name="Lipzen A."/>
            <person name="Lundell T."/>
            <person name="Morin E."/>
            <person name="Murat C."/>
            <person name="Riley R."/>
            <person name="Ohm R."/>
            <person name="Sun H."/>
            <person name="Tunlid A."/>
            <person name="Henrissat B."/>
            <person name="Grigoriev I.V."/>
            <person name="Hibbett D.S."/>
            <person name="Martin F."/>
        </authorList>
    </citation>
    <scope>NUCLEOTIDE SEQUENCE [LARGE SCALE GENOMIC DNA]</scope>
    <source>
        <strain evidence="5 6">Koide BX008</strain>
    </source>
</reference>
<dbReference type="HOGENOM" id="CLU_000288_6_0_1"/>
<dbReference type="PROSITE" id="PS50837">
    <property type="entry name" value="NACHT"/>
    <property type="match status" value="1"/>
</dbReference>
<dbReference type="InterPro" id="IPR019775">
    <property type="entry name" value="WD40_repeat_CS"/>
</dbReference>
<dbReference type="InterPro" id="IPR027417">
    <property type="entry name" value="P-loop_NTPase"/>
</dbReference>
<dbReference type="Pfam" id="PF24883">
    <property type="entry name" value="NPHP3_N"/>
    <property type="match status" value="1"/>
</dbReference>
<dbReference type="InterPro" id="IPR056884">
    <property type="entry name" value="NPHP3-like_N"/>
</dbReference>
<dbReference type="SMART" id="SM00320">
    <property type="entry name" value="WD40"/>
    <property type="match status" value="5"/>
</dbReference>
<feature type="repeat" description="WD" evidence="3">
    <location>
        <begin position="756"/>
        <end position="782"/>
    </location>
</feature>